<organism evidence="2 3">
    <name type="scientific">Thermoleophilum album</name>
    <dbReference type="NCBI Taxonomy" id="29539"/>
    <lineage>
        <taxon>Bacteria</taxon>
        <taxon>Bacillati</taxon>
        <taxon>Actinomycetota</taxon>
        <taxon>Thermoleophilia</taxon>
        <taxon>Thermoleophilales</taxon>
        <taxon>Thermoleophilaceae</taxon>
        <taxon>Thermoleophilum</taxon>
    </lineage>
</organism>
<dbReference type="EMBL" id="FNWJ01000001">
    <property type="protein sequence ID" value="SEH11607.1"/>
    <property type="molecule type" value="Genomic_DNA"/>
</dbReference>
<proteinExistence type="predicted"/>
<evidence type="ECO:0000313" key="2">
    <source>
        <dbReference type="EMBL" id="SEH11607.1"/>
    </source>
</evidence>
<sequence length="81" mass="8986">MTRNGRNRPRRPNIEVAHGAAGPEEAAAIAAAIEQFLRDTAPPPRAPERPRGGWLRQAMLEAIDRLPVRTSPWGDPMPWGR</sequence>
<keyword evidence="3" id="KW-1185">Reference proteome</keyword>
<evidence type="ECO:0000313" key="3">
    <source>
        <dbReference type="Proteomes" id="UP000222056"/>
    </source>
</evidence>
<dbReference type="STRING" id="29539.SAMN02745716_0822"/>
<evidence type="ECO:0008006" key="4">
    <source>
        <dbReference type="Google" id="ProtNLM"/>
    </source>
</evidence>
<feature type="compositionally biased region" description="Basic residues" evidence="1">
    <location>
        <begin position="1"/>
        <end position="11"/>
    </location>
</feature>
<accession>A0A1H6FL51</accession>
<protein>
    <recommendedName>
        <fullName evidence="4">Acyl-CoA carboxylase epsilon subunit</fullName>
    </recommendedName>
</protein>
<reference evidence="3" key="1">
    <citation type="submission" date="2016-10" db="EMBL/GenBank/DDBJ databases">
        <authorList>
            <person name="Varghese N."/>
            <person name="Submissions S."/>
        </authorList>
    </citation>
    <scope>NUCLEOTIDE SEQUENCE [LARGE SCALE GENOMIC DNA]</scope>
    <source>
        <strain evidence="3">ATCC 35263</strain>
    </source>
</reference>
<evidence type="ECO:0000256" key="1">
    <source>
        <dbReference type="SAM" id="MobiDB-lite"/>
    </source>
</evidence>
<feature type="region of interest" description="Disordered" evidence="1">
    <location>
        <begin position="1"/>
        <end position="21"/>
    </location>
</feature>
<dbReference type="RefSeq" id="WP_093116442.1">
    <property type="nucleotide sequence ID" value="NZ_FNWJ01000001.1"/>
</dbReference>
<dbReference type="AlphaFoldDB" id="A0A1H6FL51"/>
<dbReference type="Proteomes" id="UP000222056">
    <property type="component" value="Unassembled WGS sequence"/>
</dbReference>
<name>A0A1H6FL51_THEAL</name>
<gene>
    <name evidence="2" type="ORF">SAMN02745716_0822</name>
</gene>